<evidence type="ECO:0000313" key="2">
    <source>
        <dbReference type="Proteomes" id="UP000295680"/>
    </source>
</evidence>
<dbReference type="SUPFAM" id="SSF48452">
    <property type="entry name" value="TPR-like"/>
    <property type="match status" value="1"/>
</dbReference>
<proteinExistence type="predicted"/>
<evidence type="ECO:0008006" key="3">
    <source>
        <dbReference type="Google" id="ProtNLM"/>
    </source>
</evidence>
<reference evidence="1 2" key="1">
    <citation type="submission" date="2019-03" db="EMBL/GenBank/DDBJ databases">
        <title>Genomic Encyclopedia of Type Strains, Phase IV (KMG-IV): sequencing the most valuable type-strain genomes for metagenomic binning, comparative biology and taxonomic classification.</title>
        <authorList>
            <person name="Goeker M."/>
        </authorList>
    </citation>
    <scope>NUCLEOTIDE SEQUENCE [LARGE SCALE GENOMIC DNA]</scope>
    <source>
        <strain evidence="1 2">DSM 45934</strain>
    </source>
</reference>
<dbReference type="EMBL" id="SLWS01000020">
    <property type="protein sequence ID" value="TCO45924.1"/>
    <property type="molecule type" value="Genomic_DNA"/>
</dbReference>
<dbReference type="Proteomes" id="UP000295680">
    <property type="component" value="Unassembled WGS sequence"/>
</dbReference>
<dbReference type="Gene3D" id="1.25.40.10">
    <property type="entry name" value="Tetratricopeptide repeat domain"/>
    <property type="match status" value="1"/>
</dbReference>
<dbReference type="InterPro" id="IPR011990">
    <property type="entry name" value="TPR-like_helical_dom_sf"/>
</dbReference>
<dbReference type="OrthoDB" id="3213425at2"/>
<comment type="caution">
    <text evidence="1">The sequence shown here is derived from an EMBL/GenBank/DDBJ whole genome shotgun (WGS) entry which is preliminary data.</text>
</comment>
<dbReference type="RefSeq" id="WP_132126109.1">
    <property type="nucleotide sequence ID" value="NZ_SLWS01000020.1"/>
</dbReference>
<protein>
    <recommendedName>
        <fullName evidence="3">Tetratricopeptide repeat protein</fullName>
    </recommendedName>
</protein>
<keyword evidence="2" id="KW-1185">Reference proteome</keyword>
<gene>
    <name evidence="1" type="ORF">EV192_120110</name>
</gene>
<sequence>MTTTDSSDFLPRISAEEWAHHRVGRSDVERLEQQTRALRAVDYQSGGGSCLNDLLRLVDRVQPMLTALSTETTQEQLHVAVADLYNLTGWACFDVGRTSRARVHFAQALALAAHARHNGLTANIFYRLGRICLHHKDPAEASQYFQLGLRTTTEAGDERAASILTVNQAWAHAAMGHDVAALRLLQEGQELLARAGSGQVPGWESFFTQADFQAMTGVVHTELARCVAARHAHIAIPALTEAIGGYGNDMARSRTFCFIALAMSHLIVGDRAPGVHAGLKALACAENLTSTRVRDRMRPLHQVARRHSAHAGVRELVVRLAQKTGHTTTTSLHLPHGP</sequence>
<accession>A0A4R2ILQ3</accession>
<evidence type="ECO:0000313" key="1">
    <source>
        <dbReference type="EMBL" id="TCO45924.1"/>
    </source>
</evidence>
<dbReference type="AlphaFoldDB" id="A0A4R2ILQ3"/>
<organism evidence="1 2">
    <name type="scientific">Actinocrispum wychmicini</name>
    <dbReference type="NCBI Taxonomy" id="1213861"/>
    <lineage>
        <taxon>Bacteria</taxon>
        <taxon>Bacillati</taxon>
        <taxon>Actinomycetota</taxon>
        <taxon>Actinomycetes</taxon>
        <taxon>Pseudonocardiales</taxon>
        <taxon>Pseudonocardiaceae</taxon>
        <taxon>Actinocrispum</taxon>
    </lineage>
</organism>
<name>A0A4R2ILQ3_9PSEU</name>